<dbReference type="GO" id="GO:0003677">
    <property type="term" value="F:DNA binding"/>
    <property type="evidence" value="ECO:0007669"/>
    <property type="project" value="UniProtKB-KW"/>
</dbReference>
<dbReference type="AlphaFoldDB" id="A0A3N0CHT0"/>
<dbReference type="InterPro" id="IPR036388">
    <property type="entry name" value="WH-like_DNA-bd_sf"/>
</dbReference>
<keyword evidence="2" id="KW-0238">DNA-binding</keyword>
<dbReference type="InterPro" id="IPR036390">
    <property type="entry name" value="WH_DNA-bd_sf"/>
</dbReference>
<keyword evidence="3" id="KW-0804">Transcription</keyword>
<dbReference type="RefSeq" id="WP_123227892.1">
    <property type="nucleotide sequence ID" value="NZ_RJSE01000007.1"/>
</dbReference>
<dbReference type="EMBL" id="RJSE01000007">
    <property type="protein sequence ID" value="RNL62596.1"/>
    <property type="molecule type" value="Genomic_DNA"/>
</dbReference>
<keyword evidence="6" id="KW-1185">Reference proteome</keyword>
<feature type="domain" description="HTH gntR-type" evidence="4">
    <location>
        <begin position="25"/>
        <end position="92"/>
    </location>
</feature>
<dbReference type="PROSITE" id="PS50949">
    <property type="entry name" value="HTH_GNTR"/>
    <property type="match status" value="1"/>
</dbReference>
<name>A0A3N0CHT0_9ACTN</name>
<dbReference type="SUPFAM" id="SSF48008">
    <property type="entry name" value="GntR ligand-binding domain-like"/>
    <property type="match status" value="1"/>
</dbReference>
<dbReference type="Proteomes" id="UP000267128">
    <property type="component" value="Unassembled WGS sequence"/>
</dbReference>
<dbReference type="CDD" id="cd07377">
    <property type="entry name" value="WHTH_GntR"/>
    <property type="match status" value="1"/>
</dbReference>
<dbReference type="SMART" id="SM00345">
    <property type="entry name" value="HTH_GNTR"/>
    <property type="match status" value="1"/>
</dbReference>
<evidence type="ECO:0000256" key="1">
    <source>
        <dbReference type="ARBA" id="ARBA00023015"/>
    </source>
</evidence>
<sequence>MPDSVITGMTHVPALLLVGTDDTNLDRTSQAYRAIRRQIIDLTLPPGSSFTESSLAQQWNISKTPVREALARLRRDGLVNAMPRAGYVVSPVTLEDTDDLCGLRTLLSSEGAAVAARNGLDNLALDQLDAFAEVPVALAQGDTGLEESLRAGIGFEAIVANGAENNRLGKAIVDVIDELERVLRMVALIAPNASSPPGELRAIAEQLRERNEEGAREAMAKRCERVRRDVLKVLAKSASVSRAPIEMPPPVTS</sequence>
<keyword evidence="1" id="KW-0805">Transcription regulation</keyword>
<gene>
    <name evidence="5" type="ORF">EFK50_12600</name>
</gene>
<proteinExistence type="predicted"/>
<dbReference type="Gene3D" id="1.20.120.530">
    <property type="entry name" value="GntR ligand-binding domain-like"/>
    <property type="match status" value="1"/>
</dbReference>
<dbReference type="PANTHER" id="PTHR43537:SF5">
    <property type="entry name" value="UXU OPERON TRANSCRIPTIONAL REGULATOR"/>
    <property type="match status" value="1"/>
</dbReference>
<accession>A0A3N0CHT0</accession>
<dbReference type="Pfam" id="PF07729">
    <property type="entry name" value="FCD"/>
    <property type="match status" value="1"/>
</dbReference>
<dbReference type="Gene3D" id="1.10.10.10">
    <property type="entry name" value="Winged helix-like DNA-binding domain superfamily/Winged helix DNA-binding domain"/>
    <property type="match status" value="1"/>
</dbReference>
<dbReference type="Pfam" id="PF00392">
    <property type="entry name" value="GntR"/>
    <property type="match status" value="1"/>
</dbReference>
<evidence type="ECO:0000256" key="2">
    <source>
        <dbReference type="ARBA" id="ARBA00023125"/>
    </source>
</evidence>
<evidence type="ECO:0000259" key="4">
    <source>
        <dbReference type="PROSITE" id="PS50949"/>
    </source>
</evidence>
<evidence type="ECO:0000313" key="5">
    <source>
        <dbReference type="EMBL" id="RNL62596.1"/>
    </source>
</evidence>
<dbReference type="GO" id="GO:0003700">
    <property type="term" value="F:DNA-binding transcription factor activity"/>
    <property type="evidence" value="ECO:0007669"/>
    <property type="project" value="InterPro"/>
</dbReference>
<dbReference type="OrthoDB" id="3267569at2"/>
<dbReference type="SUPFAM" id="SSF46785">
    <property type="entry name" value="Winged helix' DNA-binding domain"/>
    <property type="match status" value="1"/>
</dbReference>
<dbReference type="InterPro" id="IPR008920">
    <property type="entry name" value="TF_FadR/GntR_C"/>
</dbReference>
<dbReference type="InterPro" id="IPR011711">
    <property type="entry name" value="GntR_C"/>
</dbReference>
<dbReference type="InterPro" id="IPR000524">
    <property type="entry name" value="Tscrpt_reg_HTH_GntR"/>
</dbReference>
<evidence type="ECO:0000313" key="6">
    <source>
        <dbReference type="Proteomes" id="UP000267128"/>
    </source>
</evidence>
<reference evidence="5 6" key="1">
    <citation type="submission" date="2018-11" db="EMBL/GenBank/DDBJ databases">
        <authorList>
            <person name="Li F."/>
        </authorList>
    </citation>
    <scope>NUCLEOTIDE SEQUENCE [LARGE SCALE GENOMIC DNA]</scope>
    <source>
        <strain evidence="5 6">Gsoil 097</strain>
    </source>
</reference>
<dbReference type="PANTHER" id="PTHR43537">
    <property type="entry name" value="TRANSCRIPTIONAL REGULATOR, GNTR FAMILY"/>
    <property type="match status" value="1"/>
</dbReference>
<evidence type="ECO:0000256" key="3">
    <source>
        <dbReference type="ARBA" id="ARBA00023163"/>
    </source>
</evidence>
<organism evidence="5 6">
    <name type="scientific">Nocardioides marmoriginsengisoli</name>
    <dbReference type="NCBI Taxonomy" id="661483"/>
    <lineage>
        <taxon>Bacteria</taxon>
        <taxon>Bacillati</taxon>
        <taxon>Actinomycetota</taxon>
        <taxon>Actinomycetes</taxon>
        <taxon>Propionibacteriales</taxon>
        <taxon>Nocardioidaceae</taxon>
        <taxon>Nocardioides</taxon>
    </lineage>
</organism>
<protein>
    <submittedName>
        <fullName evidence="5">GntR family transcriptional regulator</fullName>
    </submittedName>
</protein>
<comment type="caution">
    <text evidence="5">The sequence shown here is derived from an EMBL/GenBank/DDBJ whole genome shotgun (WGS) entry which is preliminary data.</text>
</comment>